<dbReference type="EMBL" id="AZAC01000078">
    <property type="protein sequence ID" value="KIX10985.1"/>
    <property type="molecule type" value="Genomic_DNA"/>
</dbReference>
<evidence type="ECO:0000313" key="1">
    <source>
        <dbReference type="EMBL" id="KIX10985.1"/>
    </source>
</evidence>
<comment type="caution">
    <text evidence="1">The sequence shown here is derived from an EMBL/GenBank/DDBJ whole genome shotgun (WGS) entry which is preliminary data.</text>
</comment>
<accession>A0A0D2JNC4</accession>
<organism evidence="1 2">
    <name type="scientific">Dethiosulfatarculus sandiegensis</name>
    <dbReference type="NCBI Taxonomy" id="1429043"/>
    <lineage>
        <taxon>Bacteria</taxon>
        <taxon>Pseudomonadati</taxon>
        <taxon>Thermodesulfobacteriota</taxon>
        <taxon>Desulfarculia</taxon>
        <taxon>Desulfarculales</taxon>
        <taxon>Desulfarculaceae</taxon>
        <taxon>Dethiosulfatarculus</taxon>
    </lineage>
</organism>
<protein>
    <submittedName>
        <fullName evidence="1">Uncharacterized protein</fullName>
    </submittedName>
</protein>
<dbReference type="InParanoid" id="A0A0D2JNC4"/>
<dbReference type="STRING" id="1429043.X474_26850"/>
<gene>
    <name evidence="1" type="ORF">X474_26850</name>
</gene>
<evidence type="ECO:0000313" key="2">
    <source>
        <dbReference type="Proteomes" id="UP000032233"/>
    </source>
</evidence>
<proteinExistence type="predicted"/>
<keyword evidence="2" id="KW-1185">Reference proteome</keyword>
<sequence>MPDSRPPARPRNSFFSGLFYKIPKNPQPLPEVYPKSKAAILSPRPGSKKAFEVNSLLPRVFFVEDNSVSQIYPAELLEKKA</sequence>
<reference evidence="1 2" key="1">
    <citation type="submission" date="2013-11" db="EMBL/GenBank/DDBJ databases">
        <title>Metagenomic analysis of a methanogenic consortium involved in long chain n-alkane degradation.</title>
        <authorList>
            <person name="Davidova I.A."/>
            <person name="Callaghan A.V."/>
            <person name="Wawrik B."/>
            <person name="Pruitt S."/>
            <person name="Marks C."/>
            <person name="Duncan K.E."/>
            <person name="Suflita J.M."/>
        </authorList>
    </citation>
    <scope>NUCLEOTIDE SEQUENCE [LARGE SCALE GENOMIC DNA]</scope>
    <source>
        <strain evidence="1 2">SPR</strain>
    </source>
</reference>
<dbReference type="AlphaFoldDB" id="A0A0D2JNC4"/>
<name>A0A0D2JNC4_9BACT</name>
<dbReference type="Proteomes" id="UP000032233">
    <property type="component" value="Unassembled WGS sequence"/>
</dbReference>